<evidence type="ECO:0000256" key="5">
    <source>
        <dbReference type="ARBA" id="ARBA00022781"/>
    </source>
</evidence>
<keyword evidence="7" id="KW-0406">Ion transport</keyword>
<dbReference type="SUPFAM" id="SSF81333">
    <property type="entry name" value="F1F0 ATP synthase subunit C"/>
    <property type="match status" value="1"/>
</dbReference>
<evidence type="ECO:0000259" key="11">
    <source>
        <dbReference type="Pfam" id="PF00137"/>
    </source>
</evidence>
<feature type="domain" description="V-ATPase proteolipid subunit C-like" evidence="11">
    <location>
        <begin position="500"/>
        <end position="559"/>
    </location>
</feature>
<keyword evidence="8 10" id="KW-0472">Membrane</keyword>
<comment type="subcellular location">
    <subcellularLocation>
        <location evidence="1">Membrane</location>
        <topology evidence="1">Multi-pass membrane protein</topology>
    </subcellularLocation>
</comment>
<evidence type="ECO:0000256" key="7">
    <source>
        <dbReference type="ARBA" id="ARBA00023065"/>
    </source>
</evidence>
<comment type="similarity">
    <text evidence="2">Belongs to the V-ATPase proteolipid subunit family.</text>
</comment>
<feature type="domain" description="V-ATPase proteolipid subunit C-like" evidence="11">
    <location>
        <begin position="430"/>
        <end position="478"/>
    </location>
</feature>
<accession>A0A6A3J7I6</accession>
<dbReference type="Pfam" id="PF00137">
    <property type="entry name" value="ATP-synt_C"/>
    <property type="match status" value="2"/>
</dbReference>
<keyword evidence="4 10" id="KW-0812">Transmembrane</keyword>
<evidence type="ECO:0000256" key="4">
    <source>
        <dbReference type="ARBA" id="ARBA00022692"/>
    </source>
</evidence>
<dbReference type="PANTHER" id="PTHR37332:SF1">
    <property type="entry name" value="ELMO DOMAIN-CONTAINING PROTEIN"/>
    <property type="match status" value="1"/>
</dbReference>
<keyword evidence="6 10" id="KW-1133">Transmembrane helix</keyword>
<dbReference type="InterPro" id="IPR000245">
    <property type="entry name" value="ATPase_proteolipid_csu"/>
</dbReference>
<feature type="transmembrane region" description="Helical" evidence="10">
    <location>
        <begin position="498"/>
        <end position="522"/>
    </location>
</feature>
<feature type="transmembrane region" description="Helical" evidence="10">
    <location>
        <begin position="458"/>
        <end position="478"/>
    </location>
</feature>
<organism evidence="12 13">
    <name type="scientific">Phytophthora rubi</name>
    <dbReference type="NCBI Taxonomy" id="129364"/>
    <lineage>
        <taxon>Eukaryota</taxon>
        <taxon>Sar</taxon>
        <taxon>Stramenopiles</taxon>
        <taxon>Oomycota</taxon>
        <taxon>Peronosporomycetes</taxon>
        <taxon>Peronosporales</taxon>
        <taxon>Peronosporaceae</taxon>
        <taxon>Phytophthora</taxon>
    </lineage>
</organism>
<keyword evidence="3" id="KW-0813">Transport</keyword>
<feature type="compositionally biased region" description="Polar residues" evidence="9">
    <location>
        <begin position="1"/>
        <end position="12"/>
    </location>
</feature>
<dbReference type="PRINTS" id="PR00122">
    <property type="entry name" value="VACATPASE"/>
</dbReference>
<feature type="compositionally biased region" description="Low complexity" evidence="9">
    <location>
        <begin position="57"/>
        <end position="80"/>
    </location>
</feature>
<gene>
    <name evidence="12" type="ORF">PR001_g21295</name>
</gene>
<evidence type="ECO:0000256" key="3">
    <source>
        <dbReference type="ARBA" id="ARBA00022448"/>
    </source>
</evidence>
<dbReference type="CDD" id="cd18176">
    <property type="entry name" value="ATP-synt_Vo_c_ATP6C_rpt2"/>
    <property type="match status" value="1"/>
</dbReference>
<dbReference type="Gene3D" id="1.20.120.610">
    <property type="entry name" value="lithium bound rotor ring of v- atpase"/>
    <property type="match status" value="1"/>
</dbReference>
<dbReference type="CDD" id="cd18175">
    <property type="entry name" value="ATP-synt_Vo_c_ATP6C_rpt1"/>
    <property type="match status" value="1"/>
</dbReference>
<feature type="non-terminal residue" evidence="12">
    <location>
        <position position="559"/>
    </location>
</feature>
<dbReference type="InterPro" id="IPR035921">
    <property type="entry name" value="F/V-ATP_Csub_sf"/>
</dbReference>
<name>A0A6A3J7I6_9STRA</name>
<dbReference type="AlphaFoldDB" id="A0A6A3J7I6"/>
<dbReference type="FunFam" id="1.20.120.610:FF:000001">
    <property type="entry name" value="V-type proton ATPase proteolipid subunit"/>
    <property type="match status" value="1"/>
</dbReference>
<dbReference type="GO" id="GO:0033179">
    <property type="term" value="C:proton-transporting V-type ATPase, V0 domain"/>
    <property type="evidence" value="ECO:0007669"/>
    <property type="project" value="InterPro"/>
</dbReference>
<evidence type="ECO:0000256" key="10">
    <source>
        <dbReference type="SAM" id="Phobius"/>
    </source>
</evidence>
<dbReference type="Proteomes" id="UP000429607">
    <property type="component" value="Unassembled WGS sequence"/>
</dbReference>
<evidence type="ECO:0000256" key="6">
    <source>
        <dbReference type="ARBA" id="ARBA00022989"/>
    </source>
</evidence>
<dbReference type="PANTHER" id="PTHR37332">
    <property type="entry name" value="EXPRESSED PROTEIN"/>
    <property type="match status" value="1"/>
</dbReference>
<feature type="region of interest" description="Disordered" evidence="9">
    <location>
        <begin position="1"/>
        <end position="111"/>
    </location>
</feature>
<comment type="caution">
    <text evidence="12">The sequence shown here is derived from an EMBL/GenBank/DDBJ whole genome shotgun (WGS) entry which is preliminary data.</text>
</comment>
<dbReference type="GO" id="GO:0046961">
    <property type="term" value="F:proton-transporting ATPase activity, rotational mechanism"/>
    <property type="evidence" value="ECO:0007669"/>
    <property type="project" value="InterPro"/>
</dbReference>
<keyword evidence="5" id="KW-0375">Hydrogen ion transport</keyword>
<evidence type="ECO:0000313" key="13">
    <source>
        <dbReference type="Proteomes" id="UP000429607"/>
    </source>
</evidence>
<evidence type="ECO:0000313" key="12">
    <source>
        <dbReference type="EMBL" id="KAE8991189.1"/>
    </source>
</evidence>
<evidence type="ECO:0000256" key="8">
    <source>
        <dbReference type="ARBA" id="ARBA00023136"/>
    </source>
</evidence>
<evidence type="ECO:0000256" key="2">
    <source>
        <dbReference type="ARBA" id="ARBA00007296"/>
    </source>
</evidence>
<evidence type="ECO:0000256" key="1">
    <source>
        <dbReference type="ARBA" id="ARBA00004141"/>
    </source>
</evidence>
<sequence>MDASSDTPTLSEQEVLASLPPPPSALPDYPSRRDDADADVHTEADTSEASVDDDSSRSSSSSKLPSKASSAARSMASKLAKSGRKVLSPLAKSPSTKAPEPDTSSPDADPLASVASLTSGFTSSLASASSSFGSLLFSSQSSSVSQADDVEERPSSADRAAAEEAAVVLRQVTAQQRLRILEDLVQHRRSDWNYLKAMHEGSNYWLNVALLREQQVMSHLGDKQSIRRAAQFFYLGIGLGRLVGESLHPELLAMDCCQLLEELEFYFSSSTVQGMKMMVATSSTLHEPLDQENSPQYSADEPFRPTMHKWNQRPVYRRLMTPPIPFPLDYREVLLSLCDILALIYSKLIEDSTASENVNLFQAIIRFDDRIKKLFIDPVKKEFSAVASQRHSLLPPALFPSFGGACCRHTQQRFLPPTVTATSNKRHHDLGAAYGTAKTGVGIASMGVMRPDLAMRNIIPVVMAGVLGIYALIVAVIIQGSIDPPNGKAKYGSYTGFAHLAAGLCCGLDGLMAGMVTGVVGDPGVRAVGQQEKLFVNTILVLIFAEALGLHGLIVALIL</sequence>
<reference evidence="12 13" key="1">
    <citation type="submission" date="2018-09" db="EMBL/GenBank/DDBJ databases">
        <title>Genomic investigation of the strawberry pathogen Phytophthora fragariae indicates pathogenicity is determined by transcriptional variation in three key races.</title>
        <authorList>
            <person name="Adams T.M."/>
            <person name="Armitage A.D."/>
            <person name="Sobczyk M.K."/>
            <person name="Bates H.J."/>
            <person name="Dunwell J.M."/>
            <person name="Nellist C.F."/>
            <person name="Harrison R.J."/>
        </authorList>
    </citation>
    <scope>NUCLEOTIDE SEQUENCE [LARGE SCALE GENOMIC DNA]</scope>
    <source>
        <strain evidence="12 13">SCRP249</strain>
    </source>
</reference>
<proteinExistence type="inferred from homology"/>
<dbReference type="InterPro" id="IPR002379">
    <property type="entry name" value="ATPase_proteolipid_c-like_dom"/>
</dbReference>
<dbReference type="NCBIfam" id="TIGR01100">
    <property type="entry name" value="V_ATP_synt_C"/>
    <property type="match status" value="1"/>
</dbReference>
<feature type="compositionally biased region" description="Basic and acidic residues" evidence="9">
    <location>
        <begin position="30"/>
        <end position="44"/>
    </location>
</feature>
<dbReference type="EMBL" id="QXFV01002207">
    <property type="protein sequence ID" value="KAE8991189.1"/>
    <property type="molecule type" value="Genomic_DNA"/>
</dbReference>
<evidence type="ECO:0000256" key="9">
    <source>
        <dbReference type="SAM" id="MobiDB-lite"/>
    </source>
</evidence>
<protein>
    <recommendedName>
        <fullName evidence="11">V-ATPase proteolipid subunit C-like domain-containing protein</fullName>
    </recommendedName>
</protein>
<feature type="transmembrane region" description="Helical" evidence="10">
    <location>
        <begin position="534"/>
        <end position="558"/>
    </location>
</feature>
<dbReference type="InterPro" id="IPR011555">
    <property type="entry name" value="ATPase_proteolipid_su_C_euk"/>
</dbReference>